<organism evidence="1 2">
    <name type="scientific">Telluria antibiotica</name>
    <dbReference type="NCBI Taxonomy" id="2717319"/>
    <lineage>
        <taxon>Bacteria</taxon>
        <taxon>Pseudomonadati</taxon>
        <taxon>Pseudomonadota</taxon>
        <taxon>Betaproteobacteria</taxon>
        <taxon>Burkholderiales</taxon>
        <taxon>Oxalobacteraceae</taxon>
        <taxon>Telluria group</taxon>
        <taxon>Telluria</taxon>
    </lineage>
</organism>
<proteinExistence type="predicted"/>
<dbReference type="Proteomes" id="UP000716322">
    <property type="component" value="Unassembled WGS sequence"/>
</dbReference>
<comment type="caution">
    <text evidence="1">The sequence shown here is derived from an EMBL/GenBank/DDBJ whole genome shotgun (WGS) entry which is preliminary data.</text>
</comment>
<accession>A0ABX0PFS1</accession>
<sequence>MTFVMLDFGKKSRAGAASLQRSLIVLQMFEYRMATGIYRVFAKAYGFLGNGAVVSLLLVGTQQC</sequence>
<keyword evidence="2" id="KW-1185">Reference proteome</keyword>
<reference evidence="1 2" key="1">
    <citation type="submission" date="2020-03" db="EMBL/GenBank/DDBJ databases">
        <title>Genome sequence of strain Massilia sp. TW-1.</title>
        <authorList>
            <person name="Chaudhary D.K."/>
        </authorList>
    </citation>
    <scope>NUCLEOTIDE SEQUENCE [LARGE SCALE GENOMIC DNA]</scope>
    <source>
        <strain evidence="1 2">TW-1</strain>
    </source>
</reference>
<dbReference type="RefSeq" id="WP_166861157.1">
    <property type="nucleotide sequence ID" value="NZ_JAAQOM010000011.1"/>
</dbReference>
<name>A0ABX0PFS1_9BURK</name>
<dbReference type="EMBL" id="JAAQOM010000011">
    <property type="protein sequence ID" value="NIA55676.1"/>
    <property type="molecule type" value="Genomic_DNA"/>
</dbReference>
<evidence type="ECO:0000313" key="2">
    <source>
        <dbReference type="Proteomes" id="UP000716322"/>
    </source>
</evidence>
<evidence type="ECO:0000313" key="1">
    <source>
        <dbReference type="EMBL" id="NIA55676.1"/>
    </source>
</evidence>
<protein>
    <submittedName>
        <fullName evidence="1">Uncharacterized protein</fullName>
    </submittedName>
</protein>
<gene>
    <name evidence="1" type="ORF">HAV22_18740</name>
</gene>